<evidence type="ECO:0000313" key="1">
    <source>
        <dbReference type="EMBL" id="KOG90540.1"/>
    </source>
</evidence>
<comment type="caution">
    <text evidence="1">The sequence shown here is derived from an EMBL/GenBank/DDBJ whole genome shotgun (WGS) entry which is preliminary data.</text>
</comment>
<feature type="non-terminal residue" evidence="1">
    <location>
        <position position="138"/>
    </location>
</feature>
<gene>
    <name evidence="1" type="ORF">ADK38_08115</name>
</gene>
<protein>
    <submittedName>
        <fullName evidence="1">Uncharacterized protein</fullName>
    </submittedName>
</protein>
<keyword evidence="2" id="KW-1185">Reference proteome</keyword>
<dbReference type="Proteomes" id="UP000037020">
    <property type="component" value="Unassembled WGS sequence"/>
</dbReference>
<sequence>MPRDEWDDAMDGTPLPDDGPAAFLARVEWAARDGQGPGDLLAPGAARLLGLDALTLSICAHDGHLELLWGDPESGLGTDLETLQYTLGDGPTLEAARHGRLLHEPDVLVTDPHRWPLFLPAASRTPLRAVVAQPLRLR</sequence>
<dbReference type="Gene3D" id="3.30.450.40">
    <property type="match status" value="1"/>
</dbReference>
<dbReference type="SUPFAM" id="SSF55781">
    <property type="entry name" value="GAF domain-like"/>
    <property type="match status" value="1"/>
</dbReference>
<dbReference type="EMBL" id="LGUT01000664">
    <property type="protein sequence ID" value="KOG90540.1"/>
    <property type="molecule type" value="Genomic_DNA"/>
</dbReference>
<accession>A0ABR5JAU7</accession>
<dbReference type="InterPro" id="IPR029016">
    <property type="entry name" value="GAF-like_dom_sf"/>
</dbReference>
<name>A0ABR5JAU7_9ACTN</name>
<proteinExistence type="predicted"/>
<evidence type="ECO:0000313" key="2">
    <source>
        <dbReference type="Proteomes" id="UP000037020"/>
    </source>
</evidence>
<organism evidence="1 2">
    <name type="scientific">Streptomyces varsoviensis</name>
    <dbReference type="NCBI Taxonomy" id="67373"/>
    <lineage>
        <taxon>Bacteria</taxon>
        <taxon>Bacillati</taxon>
        <taxon>Actinomycetota</taxon>
        <taxon>Actinomycetes</taxon>
        <taxon>Kitasatosporales</taxon>
        <taxon>Streptomycetaceae</taxon>
        <taxon>Streptomyces</taxon>
    </lineage>
</organism>
<reference evidence="1 2" key="1">
    <citation type="submission" date="2015-07" db="EMBL/GenBank/DDBJ databases">
        <authorList>
            <person name="Ju K.-S."/>
            <person name="Doroghazi J.R."/>
            <person name="Metcalf W.W."/>
        </authorList>
    </citation>
    <scope>NUCLEOTIDE SEQUENCE [LARGE SCALE GENOMIC DNA]</scope>
    <source>
        <strain evidence="1 2">NRRL B-3589</strain>
    </source>
</reference>